<name>A0A8J8NDH9_HALGN</name>
<reference evidence="1" key="1">
    <citation type="submission" date="2019-06" db="EMBL/GenBank/DDBJ databases">
        <authorList>
            <person name="Zheng W."/>
        </authorList>
    </citation>
    <scope>NUCLEOTIDE SEQUENCE</scope>
    <source>
        <strain evidence="1">QDHG01</strain>
    </source>
</reference>
<dbReference type="AlphaFoldDB" id="A0A8J8NDH9"/>
<gene>
    <name evidence="1" type="ORF">FGO68_gene9000</name>
</gene>
<organism evidence="1 2">
    <name type="scientific">Halteria grandinella</name>
    <dbReference type="NCBI Taxonomy" id="5974"/>
    <lineage>
        <taxon>Eukaryota</taxon>
        <taxon>Sar</taxon>
        <taxon>Alveolata</taxon>
        <taxon>Ciliophora</taxon>
        <taxon>Intramacronucleata</taxon>
        <taxon>Spirotrichea</taxon>
        <taxon>Stichotrichia</taxon>
        <taxon>Sporadotrichida</taxon>
        <taxon>Halteriidae</taxon>
        <taxon>Halteria</taxon>
    </lineage>
</organism>
<sequence length="72" mass="8560">MRNILKYLAFILDYKLHWPNPASERILYCVIVYYAPLHAPMLVSGPIIEVRICRFMLEECCEAEIEQHTFED</sequence>
<keyword evidence="2" id="KW-1185">Reference proteome</keyword>
<protein>
    <submittedName>
        <fullName evidence="1">Uncharacterized protein</fullName>
    </submittedName>
</protein>
<evidence type="ECO:0000313" key="1">
    <source>
        <dbReference type="EMBL" id="TNV72983.1"/>
    </source>
</evidence>
<dbReference type="EMBL" id="RRYP01020251">
    <property type="protein sequence ID" value="TNV72983.1"/>
    <property type="molecule type" value="Genomic_DNA"/>
</dbReference>
<evidence type="ECO:0000313" key="2">
    <source>
        <dbReference type="Proteomes" id="UP000785679"/>
    </source>
</evidence>
<comment type="caution">
    <text evidence="1">The sequence shown here is derived from an EMBL/GenBank/DDBJ whole genome shotgun (WGS) entry which is preliminary data.</text>
</comment>
<dbReference type="Proteomes" id="UP000785679">
    <property type="component" value="Unassembled WGS sequence"/>
</dbReference>
<accession>A0A8J8NDH9</accession>
<proteinExistence type="predicted"/>